<proteinExistence type="predicted"/>
<reference evidence="2" key="1">
    <citation type="submission" date="2024-08" db="EMBL/GenBank/DDBJ databases">
        <authorList>
            <person name="Chaddad Z."/>
            <person name="Lamrabet M."/>
            <person name="Bouhnik O."/>
            <person name="Alami S."/>
            <person name="Wipf D."/>
            <person name="Courty P.E."/>
            <person name="Missbah El Idrissi M."/>
        </authorList>
    </citation>
    <scope>NUCLEOTIDE SEQUENCE</scope>
    <source>
        <strain evidence="2">LLZ17</strain>
    </source>
</reference>
<protein>
    <submittedName>
        <fullName evidence="2">Uncharacterized protein</fullName>
    </submittedName>
</protein>
<accession>A0AB39XJE5</accession>
<feature type="compositionally biased region" description="Polar residues" evidence="1">
    <location>
        <begin position="7"/>
        <end position="16"/>
    </location>
</feature>
<dbReference type="RefSeq" id="WP_369722504.1">
    <property type="nucleotide sequence ID" value="NZ_CP165734.1"/>
</dbReference>
<dbReference type="AlphaFoldDB" id="A0AB39XJE5"/>
<evidence type="ECO:0000256" key="1">
    <source>
        <dbReference type="SAM" id="MobiDB-lite"/>
    </source>
</evidence>
<sequence>MAADSATVAQSESLSRSLPAATPSVESIYSGRVDLEERGHFFELATVATADFQDAVGMRPKGAQHILERFDFEARTGTLQSIPIFEIRALASLASKSHV</sequence>
<gene>
    <name evidence="2" type="ORF">AB8Z38_00185</name>
</gene>
<dbReference type="EMBL" id="CP165734">
    <property type="protein sequence ID" value="XDV58035.1"/>
    <property type="molecule type" value="Genomic_DNA"/>
</dbReference>
<organism evidence="2">
    <name type="scientific">Bradyrhizobium sp. LLZ17</name>
    <dbReference type="NCBI Taxonomy" id="3239388"/>
    <lineage>
        <taxon>Bacteria</taxon>
        <taxon>Pseudomonadati</taxon>
        <taxon>Pseudomonadota</taxon>
        <taxon>Alphaproteobacteria</taxon>
        <taxon>Hyphomicrobiales</taxon>
        <taxon>Nitrobacteraceae</taxon>
        <taxon>Bradyrhizobium</taxon>
    </lineage>
</organism>
<name>A0AB39XJE5_9BRAD</name>
<feature type="region of interest" description="Disordered" evidence="1">
    <location>
        <begin position="1"/>
        <end position="21"/>
    </location>
</feature>
<evidence type="ECO:0000313" key="2">
    <source>
        <dbReference type="EMBL" id="XDV58035.1"/>
    </source>
</evidence>